<dbReference type="PRINTS" id="PR00723">
    <property type="entry name" value="SUBTILISIN"/>
</dbReference>
<evidence type="ECO:0000313" key="9">
    <source>
        <dbReference type="Proteomes" id="UP001239445"/>
    </source>
</evidence>
<dbReference type="GO" id="GO:0006508">
    <property type="term" value="P:proteolysis"/>
    <property type="evidence" value="ECO:0007669"/>
    <property type="project" value="UniProtKB-KW"/>
</dbReference>
<feature type="region of interest" description="Disordered" evidence="6">
    <location>
        <begin position="271"/>
        <end position="408"/>
    </location>
</feature>
<evidence type="ECO:0000256" key="4">
    <source>
        <dbReference type="ARBA" id="ARBA00022825"/>
    </source>
</evidence>
<dbReference type="Pfam" id="PF00082">
    <property type="entry name" value="Peptidase_S8"/>
    <property type="match status" value="1"/>
</dbReference>
<evidence type="ECO:0000256" key="5">
    <source>
        <dbReference type="PROSITE-ProRule" id="PRU01240"/>
    </source>
</evidence>
<dbReference type="AlphaFoldDB" id="A0AAJ0BG78"/>
<keyword evidence="9" id="KW-1185">Reference proteome</keyword>
<feature type="active site" description="Charge relay system" evidence="5">
    <location>
        <position position="961"/>
    </location>
</feature>
<keyword evidence="4 5" id="KW-0720">Serine protease</keyword>
<dbReference type="Proteomes" id="UP001239445">
    <property type="component" value="Unassembled WGS sequence"/>
</dbReference>
<dbReference type="InterPro" id="IPR015500">
    <property type="entry name" value="Peptidase_S8_subtilisin-rel"/>
</dbReference>
<dbReference type="GO" id="GO:0004252">
    <property type="term" value="F:serine-type endopeptidase activity"/>
    <property type="evidence" value="ECO:0007669"/>
    <property type="project" value="UniProtKB-UniRule"/>
</dbReference>
<dbReference type="InterPro" id="IPR000209">
    <property type="entry name" value="Peptidase_S8/S53_dom"/>
</dbReference>
<dbReference type="EMBL" id="MU839831">
    <property type="protein sequence ID" value="KAK1756664.1"/>
    <property type="molecule type" value="Genomic_DNA"/>
</dbReference>
<evidence type="ECO:0000259" key="7">
    <source>
        <dbReference type="Pfam" id="PF00082"/>
    </source>
</evidence>
<accession>A0AAJ0BG78</accession>
<dbReference type="Gene3D" id="1.25.40.20">
    <property type="entry name" value="Ankyrin repeat-containing domain"/>
    <property type="match status" value="1"/>
</dbReference>
<dbReference type="Gene3D" id="3.40.50.200">
    <property type="entry name" value="Peptidase S8/S53 domain"/>
    <property type="match status" value="1"/>
</dbReference>
<dbReference type="InterPro" id="IPR050131">
    <property type="entry name" value="Peptidase_S8_subtilisin-like"/>
</dbReference>
<reference evidence="8" key="1">
    <citation type="submission" date="2023-06" db="EMBL/GenBank/DDBJ databases">
        <title>Genome-scale phylogeny and comparative genomics of the fungal order Sordariales.</title>
        <authorList>
            <consortium name="Lawrence Berkeley National Laboratory"/>
            <person name="Hensen N."/>
            <person name="Bonometti L."/>
            <person name="Westerberg I."/>
            <person name="Brannstrom I.O."/>
            <person name="Guillou S."/>
            <person name="Cros-Aarteil S."/>
            <person name="Calhoun S."/>
            <person name="Haridas S."/>
            <person name="Kuo A."/>
            <person name="Mondo S."/>
            <person name="Pangilinan J."/>
            <person name="Riley R."/>
            <person name="Labutti K."/>
            <person name="Andreopoulos B."/>
            <person name="Lipzen A."/>
            <person name="Chen C."/>
            <person name="Yanf M."/>
            <person name="Daum C."/>
            <person name="Ng V."/>
            <person name="Clum A."/>
            <person name="Steindorff A."/>
            <person name="Ohm R."/>
            <person name="Martin F."/>
            <person name="Silar P."/>
            <person name="Natvig D."/>
            <person name="Lalanne C."/>
            <person name="Gautier V."/>
            <person name="Ament-Velasquez S.L."/>
            <person name="Kruys A."/>
            <person name="Hutchinson M.I."/>
            <person name="Powell A.J."/>
            <person name="Barry K."/>
            <person name="Miller A.N."/>
            <person name="Grigoriev I.V."/>
            <person name="Debuchy R."/>
            <person name="Gladieux P."/>
            <person name="Thoren M.H."/>
            <person name="Johannesson H."/>
        </authorList>
    </citation>
    <scope>NUCLEOTIDE SEQUENCE</scope>
    <source>
        <strain evidence="8">PSN4</strain>
    </source>
</reference>
<evidence type="ECO:0000256" key="6">
    <source>
        <dbReference type="SAM" id="MobiDB-lite"/>
    </source>
</evidence>
<keyword evidence="3 5" id="KW-0378">Hydrolase</keyword>
<dbReference type="InterPro" id="IPR036852">
    <property type="entry name" value="Peptidase_S8/S53_dom_sf"/>
</dbReference>
<keyword evidence="2 5" id="KW-0645">Protease</keyword>
<evidence type="ECO:0000256" key="3">
    <source>
        <dbReference type="ARBA" id="ARBA00022801"/>
    </source>
</evidence>
<name>A0AAJ0BG78_9PEZI</name>
<gene>
    <name evidence="8" type="ORF">QBC47DRAFT_297737</name>
</gene>
<dbReference type="PANTHER" id="PTHR43806">
    <property type="entry name" value="PEPTIDASE S8"/>
    <property type="match status" value="1"/>
</dbReference>
<comment type="caution">
    <text evidence="8">The sequence shown here is derived from an EMBL/GenBank/DDBJ whole genome shotgun (WGS) entry which is preliminary data.</text>
</comment>
<protein>
    <recommendedName>
        <fullName evidence="7">Peptidase S8/S53 domain-containing protein</fullName>
    </recommendedName>
</protein>
<dbReference type="InterPro" id="IPR036770">
    <property type="entry name" value="Ankyrin_rpt-contain_sf"/>
</dbReference>
<dbReference type="PANTHER" id="PTHR43806:SF58">
    <property type="entry name" value="ALKALINE PROTEASE 1-RELATED"/>
    <property type="match status" value="1"/>
</dbReference>
<comment type="similarity">
    <text evidence="1 5">Belongs to the peptidase S8 family.</text>
</comment>
<evidence type="ECO:0000256" key="2">
    <source>
        <dbReference type="ARBA" id="ARBA00022670"/>
    </source>
</evidence>
<feature type="active site" description="Charge relay system" evidence="5">
    <location>
        <position position="750"/>
    </location>
</feature>
<dbReference type="SUPFAM" id="SSF52743">
    <property type="entry name" value="Subtilisin-like"/>
    <property type="match status" value="1"/>
</dbReference>
<evidence type="ECO:0000256" key="1">
    <source>
        <dbReference type="ARBA" id="ARBA00011073"/>
    </source>
</evidence>
<evidence type="ECO:0000313" key="8">
    <source>
        <dbReference type="EMBL" id="KAK1756664.1"/>
    </source>
</evidence>
<feature type="active site" description="Charge relay system" evidence="5">
    <location>
        <position position="792"/>
    </location>
</feature>
<feature type="compositionally biased region" description="Basic and acidic residues" evidence="6">
    <location>
        <begin position="350"/>
        <end position="360"/>
    </location>
</feature>
<dbReference type="SUPFAM" id="SSF48403">
    <property type="entry name" value="Ankyrin repeat"/>
    <property type="match status" value="1"/>
</dbReference>
<dbReference type="PROSITE" id="PS51892">
    <property type="entry name" value="SUBTILASE"/>
    <property type="match status" value="1"/>
</dbReference>
<organism evidence="8 9">
    <name type="scientific">Echria macrotheca</name>
    <dbReference type="NCBI Taxonomy" id="438768"/>
    <lineage>
        <taxon>Eukaryota</taxon>
        <taxon>Fungi</taxon>
        <taxon>Dikarya</taxon>
        <taxon>Ascomycota</taxon>
        <taxon>Pezizomycotina</taxon>
        <taxon>Sordariomycetes</taxon>
        <taxon>Sordariomycetidae</taxon>
        <taxon>Sordariales</taxon>
        <taxon>Schizotheciaceae</taxon>
        <taxon>Echria</taxon>
    </lineage>
</organism>
<feature type="compositionally biased region" description="Polar residues" evidence="6">
    <location>
        <begin position="365"/>
        <end position="376"/>
    </location>
</feature>
<feature type="region of interest" description="Disordered" evidence="6">
    <location>
        <begin position="22"/>
        <end position="50"/>
    </location>
</feature>
<feature type="compositionally biased region" description="Polar residues" evidence="6">
    <location>
        <begin position="289"/>
        <end position="300"/>
    </location>
</feature>
<feature type="compositionally biased region" description="Low complexity" evidence="6">
    <location>
        <begin position="393"/>
        <end position="402"/>
    </location>
</feature>
<feature type="compositionally biased region" description="Basic and acidic residues" evidence="6">
    <location>
        <begin position="305"/>
        <end position="326"/>
    </location>
</feature>
<sequence length="1078" mass="120531">MADLFPAGLDEPVDEIETISVDGEDVDTNDDQEIEVEGDVEDDGGLEEDDEAVIEEKVIDPEELSEKLLEIENQLGAPNYVQKLEVDTKEQTAFLEKYGDFLGLQPSEKEDNVLHIMASKRPVSPFLIRHILANHKERMDDRDNARRRPLTVAIEVRKELFIKTVLESKYDDADLERILGVVSSDMGNGIHSAIRNGLDPQLIIELIGKVSDDVLKAKDGAGCTPLHRAVEYERCTAAQLDVVKALLQRGDSALDQKNHARQSVYQYHFFKRPREEKTTAKPVLPAKPRSTNISQPQGSSALGDKTVDGRGKKPVYEMEDPKKRGQETLPGQQQPHGNGEFALRRAGTFRQDDGVKDAEPKTPISPANYQANVSRKTTVPGQPPPTRPPIAQTKSSSSTTKTQRGTPKRVVKMMAPRITTVAPPVSKEFADQIAKEVKLAYLRSTFKNGHRNHDTAVEFLYGDRQSKHICFNLLQRDKPLGQKSLARGSYSRFEFDTALQFVAVGPISVHKPGEPVNPERGRRDMVTLFEWLKSKKVKNIIKVIVEDSKDPYHSDEAIVEALRHFSIEILDWSKPDICPETIRAACKDARELLLSWSGLNGMLIAWAGVEGLANMASLTDIHLRQINNLESEDWTTKKLDDFEKRLKNTRDWLNAKRKISAEKTLGKGKVVDMPPITVHRPRVQVKADGLQPLEGGPEQSKETVIKDHQWLEIMDRFASGIYTLPPDEIIKSVPDLPMDLKRDVRICLIDDGVDTEHKGISERMDGGRSFGTYTGDEYRGMAMPFYDSTTGHGTLMANMMVRVCPYAKIESYRLDTRRGDDQRIHFTAKSAADALEYAVKQDFDIISMSWTVKQEMGVDEDNSKDITRLNDALRQAVNKSLVFCSAPDTGDISPEELGSYYPVGSGIKELFRIGAAKADGQAWPQAGGRNIVEYILPGHDVREKKGEEVVQNDKTLKSGSSIATALAAGLAALMIHVVRMAAMHTYELKKDKSNEANIIKLHSLSSIRSHATMRKTFNNMTRSKTYVHVWNHFNQNGIDLRTANEVEDPTAEKWRIIAELARDIVSSKNINDPKSAGA</sequence>
<feature type="domain" description="Peptidase S8/S53" evidence="7">
    <location>
        <begin position="742"/>
        <end position="979"/>
    </location>
</feature>
<proteinExistence type="inferred from homology"/>